<reference evidence="1" key="1">
    <citation type="journal article" date="2014" name="Front. Microbiol.">
        <title>High frequency of phylogenetically diverse reductive dehalogenase-homologous genes in deep subseafloor sedimentary metagenomes.</title>
        <authorList>
            <person name="Kawai M."/>
            <person name="Futagami T."/>
            <person name="Toyoda A."/>
            <person name="Takaki Y."/>
            <person name="Nishi S."/>
            <person name="Hori S."/>
            <person name="Arai W."/>
            <person name="Tsubouchi T."/>
            <person name="Morono Y."/>
            <person name="Uchiyama I."/>
            <person name="Ito T."/>
            <person name="Fujiyama A."/>
            <person name="Inagaki F."/>
            <person name="Takami H."/>
        </authorList>
    </citation>
    <scope>NUCLEOTIDE SEQUENCE</scope>
    <source>
        <strain evidence="1">Expedition CK06-06</strain>
    </source>
</reference>
<comment type="caution">
    <text evidence="1">The sequence shown here is derived from an EMBL/GenBank/DDBJ whole genome shotgun (WGS) entry which is preliminary data.</text>
</comment>
<protein>
    <submittedName>
        <fullName evidence="1">Uncharacterized protein</fullName>
    </submittedName>
</protein>
<feature type="non-terminal residue" evidence="1">
    <location>
        <position position="152"/>
    </location>
</feature>
<sequence>MNNKLGHNGGRSLEDLPEGFEVDFGHIVQDRAFYHPDLKNMLHGDRLLLAALGFSMKRGCNVTRMSVAYAKQLMGESLSTTKARFKRLRKLGWLHCIPGKGTRPTEWRLSLPPSELEESIRRAVDIFNAKKAASVPIYAATRGSPSGQPTHR</sequence>
<proteinExistence type="predicted"/>
<accession>X1AMV0</accession>
<dbReference type="EMBL" id="BART01012683">
    <property type="protein sequence ID" value="GAG84025.1"/>
    <property type="molecule type" value="Genomic_DNA"/>
</dbReference>
<gene>
    <name evidence="1" type="ORF">S01H4_26331</name>
</gene>
<name>X1AMV0_9ZZZZ</name>
<dbReference type="AlphaFoldDB" id="X1AMV0"/>
<evidence type="ECO:0000313" key="1">
    <source>
        <dbReference type="EMBL" id="GAG84025.1"/>
    </source>
</evidence>
<organism evidence="1">
    <name type="scientific">marine sediment metagenome</name>
    <dbReference type="NCBI Taxonomy" id="412755"/>
    <lineage>
        <taxon>unclassified sequences</taxon>
        <taxon>metagenomes</taxon>
        <taxon>ecological metagenomes</taxon>
    </lineage>
</organism>